<dbReference type="InterPro" id="IPR016071">
    <property type="entry name" value="Staphylococal_nuclease_OB-fold"/>
</dbReference>
<keyword evidence="3" id="KW-0255">Endonuclease</keyword>
<dbReference type="OrthoDB" id="309040at2"/>
<accession>A0A4R3NVB5</accession>
<dbReference type="InterPro" id="IPR035437">
    <property type="entry name" value="SNase_OB-fold_sf"/>
</dbReference>
<keyword evidence="1" id="KW-0732">Signal</keyword>
<evidence type="ECO:0000256" key="1">
    <source>
        <dbReference type="SAM" id="SignalP"/>
    </source>
</evidence>
<evidence type="ECO:0000259" key="2">
    <source>
        <dbReference type="PROSITE" id="PS50830"/>
    </source>
</evidence>
<dbReference type="SUPFAM" id="SSF50199">
    <property type="entry name" value="Staphylococcal nuclease"/>
    <property type="match status" value="1"/>
</dbReference>
<keyword evidence="3" id="KW-0378">Hydrolase</keyword>
<organism evidence="3 4">
    <name type="scientific">Martelella mediterranea</name>
    <dbReference type="NCBI Taxonomy" id="293089"/>
    <lineage>
        <taxon>Bacteria</taxon>
        <taxon>Pseudomonadati</taxon>
        <taxon>Pseudomonadota</taxon>
        <taxon>Alphaproteobacteria</taxon>
        <taxon>Hyphomicrobiales</taxon>
        <taxon>Aurantimonadaceae</taxon>
        <taxon>Martelella</taxon>
    </lineage>
</organism>
<dbReference type="SMART" id="SM00318">
    <property type="entry name" value="SNc"/>
    <property type="match status" value="1"/>
</dbReference>
<sequence length="151" mass="16219">MVLKLLCPFSILLFFAMVPAVATGADVYDGPVRADVIRVIDGDTIAVEARPWPGQIVEASVRVRGVDTPELRGACDAEKQAASAAKNYVISLLQPGQTVRLRHISGDKYFGRVVADVELEDERDLSGLLLRGGFAVVYDGGRKTAFPCPSS</sequence>
<reference evidence="3 4" key="1">
    <citation type="submission" date="2019-03" db="EMBL/GenBank/DDBJ databases">
        <title>Freshwater and sediment microbial communities from various areas in North America, analyzing microbe dynamics in response to fracking.</title>
        <authorList>
            <person name="Lamendella R."/>
        </authorList>
    </citation>
    <scope>NUCLEOTIDE SEQUENCE [LARGE SCALE GENOMIC DNA]</scope>
    <source>
        <strain evidence="3 4">175.2</strain>
    </source>
</reference>
<feature type="signal peptide" evidence="1">
    <location>
        <begin position="1"/>
        <end position="22"/>
    </location>
</feature>
<keyword evidence="3" id="KW-0540">Nuclease</keyword>
<proteinExistence type="predicted"/>
<feature type="domain" description="TNase-like" evidence="2">
    <location>
        <begin position="30"/>
        <end position="151"/>
    </location>
</feature>
<dbReference type="PROSITE" id="PS50830">
    <property type="entry name" value="TNASE_3"/>
    <property type="match status" value="1"/>
</dbReference>
<dbReference type="Proteomes" id="UP000295097">
    <property type="component" value="Unassembled WGS sequence"/>
</dbReference>
<comment type="caution">
    <text evidence="3">The sequence shown here is derived from an EMBL/GenBank/DDBJ whole genome shotgun (WGS) entry which is preliminary data.</text>
</comment>
<dbReference type="RefSeq" id="WP_132309746.1">
    <property type="nucleotide sequence ID" value="NZ_SMAR01000007.1"/>
</dbReference>
<evidence type="ECO:0000313" key="4">
    <source>
        <dbReference type="Proteomes" id="UP000295097"/>
    </source>
</evidence>
<evidence type="ECO:0000313" key="3">
    <source>
        <dbReference type="EMBL" id="TCT41061.1"/>
    </source>
</evidence>
<gene>
    <name evidence="3" type="ORF">EDC90_100736</name>
</gene>
<protein>
    <submittedName>
        <fullName evidence="3">Endonuclease YncB(Thermonuclease family)</fullName>
    </submittedName>
</protein>
<dbReference type="AlphaFoldDB" id="A0A4R3NVB5"/>
<dbReference type="EMBL" id="SMAR01000007">
    <property type="protein sequence ID" value="TCT41061.1"/>
    <property type="molecule type" value="Genomic_DNA"/>
</dbReference>
<keyword evidence="4" id="KW-1185">Reference proteome</keyword>
<name>A0A4R3NVB5_9HYPH</name>
<feature type="chain" id="PRO_5020449408" evidence="1">
    <location>
        <begin position="23"/>
        <end position="151"/>
    </location>
</feature>
<dbReference type="Pfam" id="PF00565">
    <property type="entry name" value="SNase"/>
    <property type="match status" value="1"/>
</dbReference>
<dbReference type="Gene3D" id="2.40.50.90">
    <property type="match status" value="1"/>
</dbReference>
<dbReference type="GO" id="GO:0004519">
    <property type="term" value="F:endonuclease activity"/>
    <property type="evidence" value="ECO:0007669"/>
    <property type="project" value="UniProtKB-KW"/>
</dbReference>